<dbReference type="AlphaFoldDB" id="A0A2U1LW71"/>
<keyword evidence="2" id="KW-1185">Reference proteome</keyword>
<name>A0A2U1LW71_ARTAN</name>
<dbReference type="STRING" id="35608.A0A2U1LW71"/>
<gene>
    <name evidence="1" type="ORF">CTI12_AA446850</name>
</gene>
<organism evidence="1 2">
    <name type="scientific">Artemisia annua</name>
    <name type="common">Sweet wormwood</name>
    <dbReference type="NCBI Taxonomy" id="35608"/>
    <lineage>
        <taxon>Eukaryota</taxon>
        <taxon>Viridiplantae</taxon>
        <taxon>Streptophyta</taxon>
        <taxon>Embryophyta</taxon>
        <taxon>Tracheophyta</taxon>
        <taxon>Spermatophyta</taxon>
        <taxon>Magnoliopsida</taxon>
        <taxon>eudicotyledons</taxon>
        <taxon>Gunneridae</taxon>
        <taxon>Pentapetalae</taxon>
        <taxon>asterids</taxon>
        <taxon>campanulids</taxon>
        <taxon>Asterales</taxon>
        <taxon>Asteraceae</taxon>
        <taxon>Asteroideae</taxon>
        <taxon>Anthemideae</taxon>
        <taxon>Artemisiinae</taxon>
        <taxon>Artemisia</taxon>
    </lineage>
</organism>
<evidence type="ECO:0000313" key="2">
    <source>
        <dbReference type="Proteomes" id="UP000245207"/>
    </source>
</evidence>
<dbReference type="EMBL" id="PKPP01007482">
    <property type="protein sequence ID" value="PWA53242.1"/>
    <property type="molecule type" value="Genomic_DNA"/>
</dbReference>
<dbReference type="OrthoDB" id="514967at2759"/>
<reference evidence="1 2" key="1">
    <citation type="journal article" date="2018" name="Mol. Plant">
        <title>The genome of Artemisia annua provides insight into the evolution of Asteraceae family and artemisinin biosynthesis.</title>
        <authorList>
            <person name="Shen Q."/>
            <person name="Zhang L."/>
            <person name="Liao Z."/>
            <person name="Wang S."/>
            <person name="Yan T."/>
            <person name="Shi P."/>
            <person name="Liu M."/>
            <person name="Fu X."/>
            <person name="Pan Q."/>
            <person name="Wang Y."/>
            <person name="Lv Z."/>
            <person name="Lu X."/>
            <person name="Zhang F."/>
            <person name="Jiang W."/>
            <person name="Ma Y."/>
            <person name="Chen M."/>
            <person name="Hao X."/>
            <person name="Li L."/>
            <person name="Tang Y."/>
            <person name="Lv G."/>
            <person name="Zhou Y."/>
            <person name="Sun X."/>
            <person name="Brodelius P.E."/>
            <person name="Rose J.K.C."/>
            <person name="Tang K."/>
        </authorList>
    </citation>
    <scope>NUCLEOTIDE SEQUENCE [LARGE SCALE GENOMIC DNA]</scope>
    <source>
        <strain evidence="2">cv. Huhao1</strain>
        <tissue evidence="1">Leaf</tissue>
    </source>
</reference>
<evidence type="ECO:0000313" key="1">
    <source>
        <dbReference type="EMBL" id="PWA53242.1"/>
    </source>
</evidence>
<proteinExistence type="predicted"/>
<dbReference type="SUPFAM" id="SSF54001">
    <property type="entry name" value="Cysteine proteinases"/>
    <property type="match status" value="1"/>
</dbReference>
<sequence length="147" mass="16677">MSAPMEQTRHNFFFLQEGGSTSTGYDYESVKRWTAQKKLGDGLDECDKDKKFQYLDSLGGTDKKVLRALPAVSSMWENTCNSKHSVATVKAEKYGGHDVLTHSQSVQFPNLVSMPPTLSFNRNISSKDDTPYFRKRTAKEIFRLRAN</sequence>
<dbReference type="Proteomes" id="UP000245207">
    <property type="component" value="Unassembled WGS sequence"/>
</dbReference>
<comment type="caution">
    <text evidence="1">The sequence shown here is derived from an EMBL/GenBank/DDBJ whole genome shotgun (WGS) entry which is preliminary data.</text>
</comment>
<protein>
    <submittedName>
        <fullName evidence="1">SBP-like protein</fullName>
    </submittedName>
</protein>
<dbReference type="InterPro" id="IPR038765">
    <property type="entry name" value="Papain-like_cys_pep_sf"/>
</dbReference>
<accession>A0A2U1LW71</accession>